<evidence type="ECO:0000313" key="3">
    <source>
        <dbReference type="Proteomes" id="UP000192801"/>
    </source>
</evidence>
<sequence length="93" mass="10206">MTTAEHSIVQRSIRLRMPLLSLRTIVIVAALAVIVTVLTIGTWVWIGITNEQHNQLDRRLDSVSSLGDVNALLRAAMDSNADEVAPKGNMVRT</sequence>
<feature type="transmembrane region" description="Helical" evidence="1">
    <location>
        <begin position="20"/>
        <end position="46"/>
    </location>
</feature>
<evidence type="ECO:0000256" key="1">
    <source>
        <dbReference type="SAM" id="Phobius"/>
    </source>
</evidence>
<keyword evidence="3" id="KW-1185">Reference proteome</keyword>
<gene>
    <name evidence="2" type="ORF">BST26_21620</name>
</gene>
<evidence type="ECO:0000313" key="2">
    <source>
        <dbReference type="EMBL" id="ORA59646.1"/>
    </source>
</evidence>
<keyword evidence="2" id="KW-0418">Kinase</keyword>
<dbReference type="EMBL" id="MVHS01000125">
    <property type="protein sequence ID" value="ORA59646.1"/>
    <property type="molecule type" value="Genomic_DNA"/>
</dbReference>
<dbReference type="STRING" id="444597.BST26_21620"/>
<dbReference type="AlphaFoldDB" id="A0A1X0CHK8"/>
<protein>
    <submittedName>
        <fullName evidence="2">Two-component sensor histidine kinase</fullName>
    </submittedName>
</protein>
<keyword evidence="1" id="KW-0812">Transmembrane</keyword>
<reference evidence="2 3" key="1">
    <citation type="submission" date="2016-12" db="EMBL/GenBank/DDBJ databases">
        <title>The new phylogeny of genus Mycobacterium.</title>
        <authorList>
            <person name="Tortoli E."/>
            <person name="Trovato A."/>
            <person name="Cirillo D.M."/>
        </authorList>
    </citation>
    <scope>NUCLEOTIDE SEQUENCE [LARGE SCALE GENOMIC DNA]</scope>
    <source>
        <strain evidence="2 3">DSM 45130</strain>
    </source>
</reference>
<name>A0A1X0CHK8_9MYCO</name>
<keyword evidence="2" id="KW-0808">Transferase</keyword>
<dbReference type="GO" id="GO:0016301">
    <property type="term" value="F:kinase activity"/>
    <property type="evidence" value="ECO:0007669"/>
    <property type="project" value="UniProtKB-KW"/>
</dbReference>
<keyword evidence="1" id="KW-1133">Transmembrane helix</keyword>
<comment type="caution">
    <text evidence="2">The sequence shown here is derived from an EMBL/GenBank/DDBJ whole genome shotgun (WGS) entry which is preliminary data.</text>
</comment>
<dbReference type="Proteomes" id="UP000192801">
    <property type="component" value="Unassembled WGS sequence"/>
</dbReference>
<accession>A0A1X0CHK8</accession>
<proteinExistence type="predicted"/>
<organism evidence="2 3">
    <name type="scientific">Mycolicibacterium insubricum</name>
    <dbReference type="NCBI Taxonomy" id="444597"/>
    <lineage>
        <taxon>Bacteria</taxon>
        <taxon>Bacillati</taxon>
        <taxon>Actinomycetota</taxon>
        <taxon>Actinomycetes</taxon>
        <taxon>Mycobacteriales</taxon>
        <taxon>Mycobacteriaceae</taxon>
        <taxon>Mycolicibacterium</taxon>
    </lineage>
</organism>
<keyword evidence="1" id="KW-0472">Membrane</keyword>
<feature type="non-terminal residue" evidence="2">
    <location>
        <position position="93"/>
    </location>
</feature>